<keyword evidence="2" id="KW-1185">Reference proteome</keyword>
<reference evidence="1 2" key="1">
    <citation type="submission" date="2016-08" db="EMBL/GenBank/DDBJ databases">
        <title>A Parts List for Fungal Cellulosomes Revealed by Comparative Genomics.</title>
        <authorList>
            <consortium name="DOE Joint Genome Institute"/>
            <person name="Haitjema C.H."/>
            <person name="Gilmore S.P."/>
            <person name="Henske J.K."/>
            <person name="Solomon K.V."/>
            <person name="De Groot R."/>
            <person name="Kuo A."/>
            <person name="Mondo S.J."/>
            <person name="Salamov A.A."/>
            <person name="Labutti K."/>
            <person name="Zhao Z."/>
            <person name="Chiniquy J."/>
            <person name="Barry K."/>
            <person name="Brewer H.M."/>
            <person name="Purvine S.O."/>
            <person name="Wright A.T."/>
            <person name="Boxma B."/>
            <person name="Van Alen T."/>
            <person name="Hackstein J.H."/>
            <person name="Baker S.E."/>
            <person name="Grigoriev I.V."/>
            <person name="O'Malley M.A."/>
        </authorList>
    </citation>
    <scope>NUCLEOTIDE SEQUENCE [LARGE SCALE GENOMIC DNA]</scope>
    <source>
        <strain evidence="1 2">G1</strain>
    </source>
</reference>
<protein>
    <submittedName>
        <fullName evidence="1">Uncharacterized protein</fullName>
    </submittedName>
</protein>
<accession>A0A1Y1ZWD6</accession>
<dbReference type="STRING" id="1754190.A0A1Y1ZWD6"/>
<sequence>MTKHNTDVNNKEQLFGVIFENKDFLKYTIRFGVENTEQLEINEEANDFESYIKYYTWRLPLYSLDHFALLLNELDRLISSAINRYVLSLTTLEELFNSLEDNITFN</sequence>
<organism evidence="1 2">
    <name type="scientific">Neocallimastix californiae</name>
    <dbReference type="NCBI Taxonomy" id="1754190"/>
    <lineage>
        <taxon>Eukaryota</taxon>
        <taxon>Fungi</taxon>
        <taxon>Fungi incertae sedis</taxon>
        <taxon>Chytridiomycota</taxon>
        <taxon>Chytridiomycota incertae sedis</taxon>
        <taxon>Neocallimastigomycetes</taxon>
        <taxon>Neocallimastigales</taxon>
        <taxon>Neocallimastigaceae</taxon>
        <taxon>Neocallimastix</taxon>
    </lineage>
</organism>
<gene>
    <name evidence="1" type="ORF">LY90DRAFT_518036</name>
</gene>
<dbReference type="EMBL" id="MCOG01000349">
    <property type="protein sequence ID" value="ORY14490.1"/>
    <property type="molecule type" value="Genomic_DNA"/>
</dbReference>
<dbReference type="AlphaFoldDB" id="A0A1Y1ZWD6"/>
<name>A0A1Y1ZWD6_9FUNG</name>
<proteinExistence type="predicted"/>
<dbReference type="Proteomes" id="UP000193920">
    <property type="component" value="Unassembled WGS sequence"/>
</dbReference>
<comment type="caution">
    <text evidence="1">The sequence shown here is derived from an EMBL/GenBank/DDBJ whole genome shotgun (WGS) entry which is preliminary data.</text>
</comment>
<evidence type="ECO:0000313" key="2">
    <source>
        <dbReference type="Proteomes" id="UP000193920"/>
    </source>
</evidence>
<evidence type="ECO:0000313" key="1">
    <source>
        <dbReference type="EMBL" id="ORY14490.1"/>
    </source>
</evidence>